<feature type="region of interest" description="Disordered" evidence="1">
    <location>
        <begin position="1110"/>
        <end position="1145"/>
    </location>
</feature>
<organism evidence="3 4">
    <name type="scientific">Zymoseptoria tritici ST99CH_1E4</name>
    <dbReference type="NCBI Taxonomy" id="1276532"/>
    <lineage>
        <taxon>Eukaryota</taxon>
        <taxon>Fungi</taxon>
        <taxon>Dikarya</taxon>
        <taxon>Ascomycota</taxon>
        <taxon>Pezizomycotina</taxon>
        <taxon>Dothideomycetes</taxon>
        <taxon>Dothideomycetidae</taxon>
        <taxon>Mycosphaerellales</taxon>
        <taxon>Mycosphaerellaceae</taxon>
        <taxon>Zymoseptoria</taxon>
    </lineage>
</organism>
<dbReference type="InterPro" id="IPR001005">
    <property type="entry name" value="SANT/Myb"/>
</dbReference>
<feature type="compositionally biased region" description="Low complexity" evidence="1">
    <location>
        <begin position="780"/>
        <end position="795"/>
    </location>
</feature>
<feature type="compositionally biased region" description="Polar residues" evidence="1">
    <location>
        <begin position="672"/>
        <end position="681"/>
    </location>
</feature>
<dbReference type="Pfam" id="PF00249">
    <property type="entry name" value="Myb_DNA-binding"/>
    <property type="match status" value="1"/>
</dbReference>
<feature type="compositionally biased region" description="Polar residues" evidence="1">
    <location>
        <begin position="760"/>
        <end position="778"/>
    </location>
</feature>
<feature type="compositionally biased region" description="Polar residues" evidence="1">
    <location>
        <begin position="729"/>
        <end position="745"/>
    </location>
</feature>
<dbReference type="Gene3D" id="1.20.58.1880">
    <property type="match status" value="1"/>
</dbReference>
<evidence type="ECO:0000256" key="1">
    <source>
        <dbReference type="SAM" id="MobiDB-lite"/>
    </source>
</evidence>
<evidence type="ECO:0000259" key="2">
    <source>
        <dbReference type="SMART" id="SM00717"/>
    </source>
</evidence>
<dbReference type="SUPFAM" id="SSF46689">
    <property type="entry name" value="Homeodomain-like"/>
    <property type="match status" value="1"/>
</dbReference>
<dbReference type="CDD" id="cd00167">
    <property type="entry name" value="SANT"/>
    <property type="match status" value="1"/>
</dbReference>
<feature type="region of interest" description="Disordered" evidence="1">
    <location>
        <begin position="644"/>
        <end position="692"/>
    </location>
</feature>
<name>A0A2H1GK30_ZYMTR</name>
<feature type="compositionally biased region" description="Polar residues" evidence="1">
    <location>
        <begin position="927"/>
        <end position="937"/>
    </location>
</feature>
<accession>A0A2H1GK30</accession>
<feature type="region of interest" description="Disordered" evidence="1">
    <location>
        <begin position="148"/>
        <end position="203"/>
    </location>
</feature>
<feature type="compositionally biased region" description="Polar residues" evidence="1">
    <location>
        <begin position="81"/>
        <end position="98"/>
    </location>
</feature>
<feature type="compositionally biased region" description="Low complexity" evidence="1">
    <location>
        <begin position="991"/>
        <end position="1039"/>
    </location>
</feature>
<feature type="compositionally biased region" description="Basic and acidic residues" evidence="1">
    <location>
        <begin position="227"/>
        <end position="244"/>
    </location>
</feature>
<reference evidence="4" key="1">
    <citation type="submission" date="2017-05" db="EMBL/GenBank/DDBJ databases">
        <authorList>
            <person name="Song R."/>
            <person name="Chenine A.L."/>
            <person name="Ruprecht R.M."/>
        </authorList>
    </citation>
    <scope>NUCLEOTIDE SEQUENCE [LARGE SCALE GENOMIC DNA]</scope>
</reference>
<feature type="compositionally biased region" description="Polar residues" evidence="1">
    <location>
        <begin position="355"/>
        <end position="367"/>
    </location>
</feature>
<feature type="region of interest" description="Disordered" evidence="1">
    <location>
        <begin position="1054"/>
        <end position="1077"/>
    </location>
</feature>
<feature type="compositionally biased region" description="Basic and acidic residues" evidence="1">
    <location>
        <begin position="260"/>
        <end position="270"/>
    </location>
</feature>
<sequence length="1181" mass="127257">MISKKGKGPAVSKSAKKKAKQTAKERSRSAELGSNVGEDESRTQTKKRKNGELDRQADDPLELDATPPAAEPKRKKMKKTMASNFLRQPSPHSDSIAKTNDLMEARYAQLYDRNDSVVSGSEPQSLGESGKTVARATIGFAVQAMEGQIQGTKRKRTVADDVADEDSDDPLAGGKTLAPALRRREKGPTKGTDEWVAAPDEQTVMVDGQADVATHADLDPTIIGELEGRSIMDRESITSSKEVDGPGPVADLQLIPRLHPVQESEQRRSTEPVPISEPQPDLRNYDIPDLHPPPDDDTALLSKTTFDSDLFNNIEIDEEEMIQTLAFMKDCETPCQPSQDERSDKTLNDLFPELSSPSTGGDTSMQSIGPEYRNGTLAADESTTVRPCLVENANGVKNVESGPTDMPPPPHGSGISSQPVGLEQVNFDMTTGQVGDLAPALSPAMAPPIPPRTTAGDLRSPHMQNSGGATHYHDRRVQTYHGQNGFANNAPVAVMGRGANTLAQQLERQQALLQYDRQLATIELNAHMQRRQLQASAMNMPQIHQRPFVLGNNSPQGLTQAPHAQRPMPSPNAIQNPYAGAQMVPQLDMHTLQRMRAANAAQQVPQGTYSSTLDEGYARQPNQMYTRAPGAQRQAMVSPYMSAGTANMPSPIPRIQSLNGASPGTPTRMRASRTSASQNRRPAQLIDLTNERQPIRQPDFVLGPLHLPAKQAAQLEASQLRSPAAKNSARVSSRPAKQTPATEHQSPAPPQLMSPFQPAQHRTPSRPASTHQQGQPEPQSIPSSRKPSSASKNLSPPSDSAPSTKKKNSKWSLPNLKDLRNLVAEHGSNYDAIAEALGNKTETMVKNQFNRLVKAGDLEIVDMAVQADARKQMEKTARRAAREQAAGQVHPATANRVAEQMMPPSTSPRLLHGGVGTGGRTPKVNGAVTSTTKTSPMTGRIMRGTNATSPTPAPVAGVHRQASSVPQSDRAFPTNPYAAPSSDFGNGTAISQPQFTAPQQPTQQEPAQQAPPQQVSLQQVSRQRVPPQQAPLQTLAPPQSMQPRLDQLNHGVGRARSTHKRDVTAPPVTDPEIPPAPPGFGYSDHTGRYSDMSPHSKTLAYGPLHGPIPPPEFTPQAQAEGSLQPYDVPKGAEDSNQAHRETTQDAELRLSMQAALRAGDGHPTGCTCQECDADSWARGAG</sequence>
<dbReference type="EMBL" id="LT854258">
    <property type="protein sequence ID" value="SMR53878.1"/>
    <property type="molecule type" value="Genomic_DNA"/>
</dbReference>
<feature type="region of interest" description="Disordered" evidence="1">
    <location>
        <begin position="395"/>
        <end position="415"/>
    </location>
</feature>
<feature type="compositionally biased region" description="Pro residues" evidence="1">
    <location>
        <begin position="1068"/>
        <end position="1077"/>
    </location>
</feature>
<gene>
    <name evidence="3" type="ORF">ZT1E4_G6830</name>
</gene>
<feature type="compositionally biased region" description="Basic and acidic residues" evidence="1">
    <location>
        <begin position="1130"/>
        <end position="1145"/>
    </location>
</feature>
<feature type="region of interest" description="Disordered" evidence="1">
    <location>
        <begin position="333"/>
        <end position="367"/>
    </location>
</feature>
<feature type="region of interest" description="Disordered" evidence="1">
    <location>
        <begin position="1"/>
        <end position="101"/>
    </location>
</feature>
<evidence type="ECO:0000313" key="4">
    <source>
        <dbReference type="Proteomes" id="UP000245764"/>
    </source>
</evidence>
<proteinExistence type="predicted"/>
<protein>
    <recommendedName>
        <fullName evidence="2">Myb-like domain-containing protein</fullName>
    </recommendedName>
</protein>
<feature type="domain" description="Myb-like" evidence="2">
    <location>
        <begin position="807"/>
        <end position="855"/>
    </location>
</feature>
<feature type="region of interest" description="Disordered" evidence="1">
    <location>
        <begin position="903"/>
        <end position="1042"/>
    </location>
</feature>
<dbReference type="AlphaFoldDB" id="A0A2H1GK30"/>
<dbReference type="Proteomes" id="UP000245764">
    <property type="component" value="Chromosome 6"/>
</dbReference>
<evidence type="ECO:0000313" key="3">
    <source>
        <dbReference type="EMBL" id="SMR53878.1"/>
    </source>
</evidence>
<feature type="compositionally biased region" description="Polar residues" evidence="1">
    <location>
        <begin position="656"/>
        <end position="665"/>
    </location>
</feature>
<dbReference type="InterPro" id="IPR009057">
    <property type="entry name" value="Homeodomain-like_sf"/>
</dbReference>
<feature type="region of interest" description="Disordered" evidence="1">
    <location>
        <begin position="227"/>
        <end position="285"/>
    </location>
</feature>
<feature type="region of interest" description="Disordered" evidence="1">
    <location>
        <begin position="714"/>
        <end position="813"/>
    </location>
</feature>
<dbReference type="SMART" id="SM00717">
    <property type="entry name" value="SANT"/>
    <property type="match status" value="1"/>
</dbReference>